<dbReference type="OrthoDB" id="6401708at2"/>
<dbReference type="EMBL" id="CP002209">
    <property type="protein sequence ID" value="ADN75115.1"/>
    <property type="molecule type" value="Genomic_DNA"/>
</dbReference>
<dbReference type="AlphaFoldDB" id="E1STI2"/>
<dbReference type="Proteomes" id="UP000006683">
    <property type="component" value="Chromosome"/>
</dbReference>
<keyword evidence="1" id="KW-1133">Transmembrane helix</keyword>
<evidence type="ECO:0000256" key="1">
    <source>
        <dbReference type="SAM" id="Phobius"/>
    </source>
</evidence>
<keyword evidence="1" id="KW-0472">Membrane</keyword>
<dbReference type="GeneID" id="67181154"/>
<dbReference type="RefSeq" id="WP_013344421.1">
    <property type="nucleotide sequence ID" value="NC_014541.1"/>
</dbReference>
<keyword evidence="3" id="KW-1185">Reference proteome</keyword>
<evidence type="ECO:0000313" key="2">
    <source>
        <dbReference type="EMBL" id="ADN75115.1"/>
    </source>
</evidence>
<gene>
    <name evidence="2" type="ordered locus">Fbal_0906</name>
</gene>
<proteinExistence type="predicted"/>
<name>E1STI2_FERBD</name>
<dbReference type="KEGG" id="fbl:Fbal_0906"/>
<dbReference type="HOGENOM" id="CLU_1862201_0_0_6"/>
<accession>E1STI2</accession>
<protein>
    <submittedName>
        <fullName evidence="2">Uncharacterized protein</fullName>
    </submittedName>
</protein>
<organism evidence="2 3">
    <name type="scientific">Ferrimonas balearica (strain DSM 9799 / CCM 4581 / KCTC 23876 / PAT)</name>
    <dbReference type="NCBI Taxonomy" id="550540"/>
    <lineage>
        <taxon>Bacteria</taxon>
        <taxon>Pseudomonadati</taxon>
        <taxon>Pseudomonadota</taxon>
        <taxon>Gammaproteobacteria</taxon>
        <taxon>Alteromonadales</taxon>
        <taxon>Ferrimonadaceae</taxon>
        <taxon>Ferrimonas</taxon>
    </lineage>
</organism>
<sequence length="137" mass="16159">MRIRSLYRQLFTAVFMLGVVTLVLFTLAFQFNEAKPMRDVERFDQYAGEKTYCRTLNHYQAKQKDKTVDRLIESSDHNAMDFILWRFGKEKGTDMVRTCEKAKKAHIVERCEQQPELSIEQVILEYNRPAIVAKGYI</sequence>
<feature type="transmembrane region" description="Helical" evidence="1">
    <location>
        <begin position="6"/>
        <end position="29"/>
    </location>
</feature>
<reference evidence="2 3" key="1">
    <citation type="journal article" date="2010" name="Stand. Genomic Sci.">
        <title>Complete genome sequence of Ferrimonas balearica type strain (PAT).</title>
        <authorList>
            <person name="Nolan M."/>
            <person name="Sikorski J."/>
            <person name="Davenport K."/>
            <person name="Lucas S."/>
            <person name="Glavina Del Rio T."/>
            <person name="Tice H."/>
            <person name="Cheng J."/>
            <person name="Goodwin L."/>
            <person name="Pitluck S."/>
            <person name="Liolios K."/>
            <person name="Ivanova N."/>
            <person name="Mavromatis K."/>
            <person name="Ovchinnikova G."/>
            <person name="Pati A."/>
            <person name="Chen A."/>
            <person name="Palaniappan K."/>
            <person name="Land M."/>
            <person name="Hauser L."/>
            <person name="Chang Y."/>
            <person name="Jeffries C."/>
            <person name="Tapia R."/>
            <person name="Brettin T."/>
            <person name="Detter J."/>
            <person name="Han C."/>
            <person name="Yasawong M."/>
            <person name="Rohde M."/>
            <person name="Tindall B."/>
            <person name="Goker M."/>
            <person name="Woyke T."/>
            <person name="Bristow J."/>
            <person name="Eisen J."/>
            <person name="Markowitz V."/>
            <person name="Hugenholtz P."/>
            <person name="Kyrpides N."/>
            <person name="Klenk H."/>
            <person name="Lapidus A."/>
        </authorList>
    </citation>
    <scope>NUCLEOTIDE SEQUENCE [LARGE SCALE GENOMIC DNA]</scope>
    <source>
        <strain evidence="3">DSM 9799 / CCM 4581 / KCTC 23876 / PAT</strain>
    </source>
</reference>
<evidence type="ECO:0000313" key="3">
    <source>
        <dbReference type="Proteomes" id="UP000006683"/>
    </source>
</evidence>
<keyword evidence="1" id="KW-0812">Transmembrane</keyword>